<sequence length="76" mass="8594">MSKIKKCAECQEDIEWNEDVIIGENGKVYHGECVDIYPTGFSLHNSDGEYLTFAEEPEMSAVCVLDLGEYIDVEDE</sequence>
<reference evidence="2" key="1">
    <citation type="journal article" date="2019" name="Int. J. Syst. Evol. Microbiol.">
        <title>The Global Catalogue of Microorganisms (GCM) 10K type strain sequencing project: providing services to taxonomists for standard genome sequencing and annotation.</title>
        <authorList>
            <consortium name="The Broad Institute Genomics Platform"/>
            <consortium name="The Broad Institute Genome Sequencing Center for Infectious Disease"/>
            <person name="Wu L."/>
            <person name="Ma J."/>
        </authorList>
    </citation>
    <scope>NUCLEOTIDE SEQUENCE [LARGE SCALE GENOMIC DNA]</scope>
    <source>
        <strain evidence="2">KCTC 42143</strain>
    </source>
</reference>
<proteinExistence type="predicted"/>
<keyword evidence="2" id="KW-1185">Reference proteome</keyword>
<evidence type="ECO:0000313" key="1">
    <source>
        <dbReference type="EMBL" id="MFD1799688.1"/>
    </source>
</evidence>
<gene>
    <name evidence="1" type="ORF">ACFSBK_07460</name>
</gene>
<organism evidence="1 2">
    <name type="scientific">Carnobacterium antarcticum</name>
    <dbReference type="NCBI Taxonomy" id="2126436"/>
    <lineage>
        <taxon>Bacteria</taxon>
        <taxon>Bacillati</taxon>
        <taxon>Bacillota</taxon>
        <taxon>Bacilli</taxon>
        <taxon>Lactobacillales</taxon>
        <taxon>Carnobacteriaceae</taxon>
        <taxon>Carnobacterium</taxon>
    </lineage>
</organism>
<dbReference type="Proteomes" id="UP001597285">
    <property type="component" value="Unassembled WGS sequence"/>
</dbReference>
<evidence type="ECO:0008006" key="3">
    <source>
        <dbReference type="Google" id="ProtNLM"/>
    </source>
</evidence>
<comment type="caution">
    <text evidence="1">The sequence shown here is derived from an EMBL/GenBank/DDBJ whole genome shotgun (WGS) entry which is preliminary data.</text>
</comment>
<dbReference type="EMBL" id="JBHUFF010000013">
    <property type="protein sequence ID" value="MFD1799688.1"/>
    <property type="molecule type" value="Genomic_DNA"/>
</dbReference>
<accession>A0ABW4NNI1</accession>
<protein>
    <recommendedName>
        <fullName evidence="3">Phage protein</fullName>
    </recommendedName>
</protein>
<evidence type="ECO:0000313" key="2">
    <source>
        <dbReference type="Proteomes" id="UP001597285"/>
    </source>
</evidence>
<dbReference type="RefSeq" id="WP_058918142.1">
    <property type="nucleotide sequence ID" value="NZ_JBHSQC010000025.1"/>
</dbReference>
<name>A0ABW4NNI1_9LACT</name>